<dbReference type="Pfam" id="PF00583">
    <property type="entry name" value="Acetyltransf_1"/>
    <property type="match status" value="1"/>
</dbReference>
<dbReference type="OrthoDB" id="3288989at2"/>
<evidence type="ECO:0000259" key="1">
    <source>
        <dbReference type="PROSITE" id="PS51186"/>
    </source>
</evidence>
<dbReference type="InterPro" id="IPR000182">
    <property type="entry name" value="GNAT_dom"/>
</dbReference>
<dbReference type="InterPro" id="IPR016181">
    <property type="entry name" value="Acyl_CoA_acyltransferase"/>
</dbReference>
<dbReference type="Gene3D" id="3.40.630.30">
    <property type="match status" value="1"/>
</dbReference>
<organism evidence="2 3">
    <name type="scientific">Actinoplanes italicus</name>
    <dbReference type="NCBI Taxonomy" id="113567"/>
    <lineage>
        <taxon>Bacteria</taxon>
        <taxon>Bacillati</taxon>
        <taxon>Actinomycetota</taxon>
        <taxon>Actinomycetes</taxon>
        <taxon>Micromonosporales</taxon>
        <taxon>Micromonosporaceae</taxon>
        <taxon>Actinoplanes</taxon>
    </lineage>
</organism>
<keyword evidence="3" id="KW-1185">Reference proteome</keyword>
<dbReference type="RefSeq" id="WP_106317915.1">
    <property type="nucleotide sequence ID" value="NZ_BOMO01000022.1"/>
</dbReference>
<protein>
    <recommendedName>
        <fullName evidence="1">N-acetyltransferase domain-containing protein</fullName>
    </recommendedName>
</protein>
<proteinExistence type="predicted"/>
<accession>A0A2T0KHH4</accession>
<reference evidence="2 3" key="1">
    <citation type="submission" date="2018-03" db="EMBL/GenBank/DDBJ databases">
        <title>Genomic Encyclopedia of Archaeal and Bacterial Type Strains, Phase II (KMG-II): from individual species to whole genera.</title>
        <authorList>
            <person name="Goeker M."/>
        </authorList>
    </citation>
    <scope>NUCLEOTIDE SEQUENCE [LARGE SCALE GENOMIC DNA]</scope>
    <source>
        <strain evidence="2 3">DSM 43146</strain>
    </source>
</reference>
<gene>
    <name evidence="2" type="ORF">CLV67_104431</name>
</gene>
<dbReference type="EMBL" id="PVMZ01000004">
    <property type="protein sequence ID" value="PRX22903.1"/>
    <property type="molecule type" value="Genomic_DNA"/>
</dbReference>
<comment type="caution">
    <text evidence="2">The sequence shown here is derived from an EMBL/GenBank/DDBJ whole genome shotgun (WGS) entry which is preliminary data.</text>
</comment>
<dbReference type="GO" id="GO:0016747">
    <property type="term" value="F:acyltransferase activity, transferring groups other than amino-acyl groups"/>
    <property type="evidence" value="ECO:0007669"/>
    <property type="project" value="InterPro"/>
</dbReference>
<evidence type="ECO:0000313" key="3">
    <source>
        <dbReference type="Proteomes" id="UP000239415"/>
    </source>
</evidence>
<sequence>MDISELAQLAQEAWFRGLAAGGFAQVSVGGGFAVSTGLDSNTENGAVVTPSVLRSPHELDVLLDWLREKAVPASVLVTGPPDPEATARLIDRGLVPERTGNNMGRVLTGAENLPASQWQISEVLDVPALRENQRVYADDGWWDEPGGLDDQVEVAARLGFGPGRPIRHWTARHQGVAVGAATSFQFGDAVLLVHCCVAAPWRRRGIGAALTRVRLAAAAGRGAVQAVLFPSPDGYQLHHSLGFELAPVRPDRCFYLY</sequence>
<evidence type="ECO:0000313" key="2">
    <source>
        <dbReference type="EMBL" id="PRX22903.1"/>
    </source>
</evidence>
<dbReference type="PROSITE" id="PS51186">
    <property type="entry name" value="GNAT"/>
    <property type="match status" value="1"/>
</dbReference>
<dbReference type="Proteomes" id="UP000239415">
    <property type="component" value="Unassembled WGS sequence"/>
</dbReference>
<feature type="domain" description="N-acetyltransferase" evidence="1">
    <location>
        <begin position="124"/>
        <end position="257"/>
    </location>
</feature>
<dbReference type="SUPFAM" id="SSF55729">
    <property type="entry name" value="Acyl-CoA N-acyltransferases (Nat)"/>
    <property type="match status" value="1"/>
</dbReference>
<dbReference type="AlphaFoldDB" id="A0A2T0KHH4"/>
<name>A0A2T0KHH4_9ACTN</name>